<feature type="domain" description="UvrC family homology region profile" evidence="9">
    <location>
        <begin position="267"/>
        <end position="478"/>
    </location>
</feature>
<proteinExistence type="inferred from homology"/>
<protein>
    <recommendedName>
        <fullName evidence="7">UvrABC system protein C</fullName>
        <shortName evidence="7">Protein UvrC</shortName>
    </recommendedName>
    <alternativeName>
        <fullName evidence="7">Excinuclease ABC subunit C</fullName>
    </alternativeName>
</protein>
<accession>A0A383TXA8</accession>
<evidence type="ECO:0000313" key="11">
    <source>
        <dbReference type="Proteomes" id="UP000262142"/>
    </source>
</evidence>
<dbReference type="HAMAP" id="MF_00203">
    <property type="entry name" value="UvrC"/>
    <property type="match status" value="1"/>
</dbReference>
<keyword evidence="1 7" id="KW-0963">Cytoplasm</keyword>
<dbReference type="FunFam" id="3.40.1440.10:FF:000001">
    <property type="entry name" value="UvrABC system protein C"/>
    <property type="match status" value="1"/>
</dbReference>
<dbReference type="Pfam" id="PF08459">
    <property type="entry name" value="UvrC_RNaseH_dom"/>
    <property type="match status" value="1"/>
</dbReference>
<dbReference type="Gene3D" id="3.40.1440.10">
    <property type="entry name" value="GIY-YIG endonuclease"/>
    <property type="match status" value="1"/>
</dbReference>
<dbReference type="PANTHER" id="PTHR30562">
    <property type="entry name" value="UVRC/OXIDOREDUCTASE"/>
    <property type="match status" value="1"/>
</dbReference>
<dbReference type="InterPro" id="IPR004791">
    <property type="entry name" value="UvrC"/>
</dbReference>
<dbReference type="Pfam" id="PF22920">
    <property type="entry name" value="UvrC_RNaseH"/>
    <property type="match status" value="1"/>
</dbReference>
<keyword evidence="4 7" id="KW-0267">Excision nuclease</keyword>
<evidence type="ECO:0000256" key="7">
    <source>
        <dbReference type="HAMAP-Rule" id="MF_00203"/>
    </source>
</evidence>
<dbReference type="RefSeq" id="WP_245952911.1">
    <property type="nucleotide sequence ID" value="NZ_UNSC01000001.1"/>
</dbReference>
<keyword evidence="3 7" id="KW-0228">DNA excision</keyword>
<dbReference type="InterPro" id="IPR010994">
    <property type="entry name" value="RuvA_2-like"/>
</dbReference>
<dbReference type="InterPro" id="IPR050066">
    <property type="entry name" value="UvrABC_protein_C"/>
</dbReference>
<dbReference type="Proteomes" id="UP000262142">
    <property type="component" value="Unassembled WGS sequence"/>
</dbReference>
<evidence type="ECO:0000256" key="4">
    <source>
        <dbReference type="ARBA" id="ARBA00022881"/>
    </source>
</evidence>
<dbReference type="SMART" id="SM00465">
    <property type="entry name" value="GIYc"/>
    <property type="match status" value="1"/>
</dbReference>
<dbReference type="InterPro" id="IPR001162">
    <property type="entry name" value="UvrC_RNase_H_dom"/>
</dbReference>
<keyword evidence="2 7" id="KW-0227">DNA damage</keyword>
<reference evidence="10 11" key="1">
    <citation type="submission" date="2018-09" db="EMBL/GenBank/DDBJ databases">
        <authorList>
            <consortium name="Pathogen Informatics"/>
        </authorList>
    </citation>
    <scope>NUCLEOTIDE SEQUENCE [LARGE SCALE GENOMIC DNA]</scope>
    <source>
        <strain evidence="10 11">OH-22767</strain>
    </source>
</reference>
<dbReference type="GO" id="GO:0009432">
    <property type="term" value="P:SOS response"/>
    <property type="evidence" value="ECO:0007669"/>
    <property type="project" value="UniProtKB-UniRule"/>
</dbReference>
<dbReference type="Gene3D" id="3.30.420.340">
    <property type="entry name" value="UvrC, RNAse H endonuclease domain"/>
    <property type="match status" value="1"/>
</dbReference>
<comment type="function">
    <text evidence="7">The UvrABC repair system catalyzes the recognition and processing of DNA lesions. UvrC both incises the 5' and 3' sides of the lesion. The N-terminal half is responsible for the 3' incision and the C-terminal half is responsible for the 5' incision.</text>
</comment>
<dbReference type="GO" id="GO:0009381">
    <property type="term" value="F:excinuclease ABC activity"/>
    <property type="evidence" value="ECO:0007669"/>
    <property type="project" value="UniProtKB-UniRule"/>
</dbReference>
<keyword evidence="5 7" id="KW-0234">DNA repair</keyword>
<comment type="similarity">
    <text evidence="7">Belongs to the UvrC family.</text>
</comment>
<dbReference type="Pfam" id="PF14520">
    <property type="entry name" value="HHH_5"/>
    <property type="match status" value="1"/>
</dbReference>
<dbReference type="SUPFAM" id="SSF47781">
    <property type="entry name" value="RuvA domain 2-like"/>
    <property type="match status" value="1"/>
</dbReference>
<dbReference type="InterPro" id="IPR038476">
    <property type="entry name" value="UvrC_RNase_H_dom_sf"/>
</dbReference>
<comment type="subcellular location">
    <subcellularLocation>
        <location evidence="7">Cytoplasm</location>
    </subcellularLocation>
</comment>
<dbReference type="InterPro" id="IPR035901">
    <property type="entry name" value="GIY-YIG_endonuc_sf"/>
</dbReference>
<evidence type="ECO:0000256" key="1">
    <source>
        <dbReference type="ARBA" id="ARBA00022490"/>
    </source>
</evidence>
<keyword evidence="11" id="KW-1185">Reference proteome</keyword>
<dbReference type="GO" id="GO:0003677">
    <property type="term" value="F:DNA binding"/>
    <property type="evidence" value="ECO:0007669"/>
    <property type="project" value="UniProtKB-UniRule"/>
</dbReference>
<keyword evidence="6 7" id="KW-0742">SOS response</keyword>
<dbReference type="SUPFAM" id="SSF82771">
    <property type="entry name" value="GIY-YIG endonuclease"/>
    <property type="match status" value="1"/>
</dbReference>
<organism evidence="10 11">
    <name type="scientific">Candidatus Ornithobacterium hominis</name>
    <dbReference type="NCBI Taxonomy" id="2497989"/>
    <lineage>
        <taxon>Bacteria</taxon>
        <taxon>Pseudomonadati</taxon>
        <taxon>Bacteroidota</taxon>
        <taxon>Flavobacteriia</taxon>
        <taxon>Flavobacteriales</taxon>
        <taxon>Weeksellaceae</taxon>
        <taxon>Ornithobacterium</taxon>
    </lineage>
</organism>
<dbReference type="InterPro" id="IPR047296">
    <property type="entry name" value="GIY-YIG_UvrC_Cho"/>
</dbReference>
<feature type="domain" description="GIY-YIG" evidence="8">
    <location>
        <begin position="20"/>
        <end position="98"/>
    </location>
</feature>
<evidence type="ECO:0000259" key="9">
    <source>
        <dbReference type="PROSITE" id="PS50165"/>
    </source>
</evidence>
<evidence type="ECO:0000256" key="6">
    <source>
        <dbReference type="ARBA" id="ARBA00023236"/>
    </source>
</evidence>
<dbReference type="Pfam" id="PF01541">
    <property type="entry name" value="GIY-YIG"/>
    <property type="match status" value="1"/>
</dbReference>
<dbReference type="EMBL" id="UNSC01000001">
    <property type="protein sequence ID" value="SZD71413.1"/>
    <property type="molecule type" value="Genomic_DNA"/>
</dbReference>
<dbReference type="PANTHER" id="PTHR30562:SF1">
    <property type="entry name" value="UVRABC SYSTEM PROTEIN C"/>
    <property type="match status" value="1"/>
</dbReference>
<dbReference type="SUPFAM" id="SSF46600">
    <property type="entry name" value="C-terminal UvrC-binding domain of UvrB"/>
    <property type="match status" value="1"/>
</dbReference>
<evidence type="ECO:0000256" key="2">
    <source>
        <dbReference type="ARBA" id="ARBA00022763"/>
    </source>
</evidence>
<dbReference type="InterPro" id="IPR000305">
    <property type="entry name" value="GIY-YIG_endonuc"/>
</dbReference>
<name>A0A383TXA8_9FLAO</name>
<dbReference type="PROSITE" id="PS50165">
    <property type="entry name" value="UVRC"/>
    <property type="match status" value="1"/>
</dbReference>
<gene>
    <name evidence="7 10" type="primary">uvrC</name>
    <name evidence="10" type="ORF">SAMEA104719789_00512</name>
</gene>
<dbReference type="Gene3D" id="1.10.150.20">
    <property type="entry name" value="5' to 3' exonuclease, C-terminal subdomain"/>
    <property type="match status" value="1"/>
</dbReference>
<sequence length="612" mass="70848">MKIQTGLNQSLQLKLQTLPNKPGVYQYLDKTGKVIYVGKAKNLKKRVNSYFNKTHESARTRMLVKRIEDVRVIVVNTEFDALLLENNLIKKYQPRYNVMLKDDKSYPWICIKKERFPRIIYTRTIIRDGSEYFGPYASPKIAKILLSLFREIYFFRTCHYDLSEGKIQEGKYKVCLEYHLDNCLGPCEALQTEADYMSMIENARQILKGNFQEAKHYLKEKMLGFAKDLDFERAQKIKEKLEALEKYQAKSQVVHPSITNVDVYSIISDESYAYVNFFNIVNGAIIRSHTSEIKKKLDESNADILEEAIIELRERFPSTAKEIYLPFEVDFEIPQTKISVPLIGDKKRIVELSERNAKYYRIEKLKQTKIVDPERHTKRIMGQMKKDLHLPQEPYHIEGFDNSNIQGTSPASSCVVFRGGKPSKREYRKFNVKSVEGPNDFASMEEVVYRRYKRMLDEGETLPQLIVIDGGKGQLSSAVKSLDRLGIRGQVSILGIAKRLEEIFFPDDSIPLYLDKSSETLKVLQHVRNESHRFGLAHHRTRRSNSGFKSELEEIPGVGAKTIQNLLKKFKSIKRIKAASLEELESVVGLHRAEKLLKYFEENERGIDASKN</sequence>
<dbReference type="AlphaFoldDB" id="A0A383TXA8"/>
<evidence type="ECO:0000313" key="10">
    <source>
        <dbReference type="EMBL" id="SZD71413.1"/>
    </source>
</evidence>
<comment type="subunit">
    <text evidence="7">Interacts with UvrB in an incision complex.</text>
</comment>
<dbReference type="NCBIfam" id="TIGR00194">
    <property type="entry name" value="uvrC"/>
    <property type="match status" value="1"/>
</dbReference>
<evidence type="ECO:0000256" key="5">
    <source>
        <dbReference type="ARBA" id="ARBA00023204"/>
    </source>
</evidence>
<dbReference type="GO" id="GO:0006289">
    <property type="term" value="P:nucleotide-excision repair"/>
    <property type="evidence" value="ECO:0007669"/>
    <property type="project" value="UniProtKB-UniRule"/>
</dbReference>
<dbReference type="InterPro" id="IPR036876">
    <property type="entry name" value="UVR_dom_sf"/>
</dbReference>
<dbReference type="GO" id="GO:0005737">
    <property type="term" value="C:cytoplasm"/>
    <property type="evidence" value="ECO:0007669"/>
    <property type="project" value="UniProtKB-SubCell"/>
</dbReference>
<dbReference type="CDD" id="cd10434">
    <property type="entry name" value="GIY-YIG_UvrC_Cho"/>
    <property type="match status" value="1"/>
</dbReference>
<dbReference type="GO" id="GO:0009380">
    <property type="term" value="C:excinuclease repair complex"/>
    <property type="evidence" value="ECO:0007669"/>
    <property type="project" value="InterPro"/>
</dbReference>
<evidence type="ECO:0000256" key="3">
    <source>
        <dbReference type="ARBA" id="ARBA00022769"/>
    </source>
</evidence>
<dbReference type="PROSITE" id="PS50164">
    <property type="entry name" value="GIY_YIG"/>
    <property type="match status" value="1"/>
</dbReference>
<evidence type="ECO:0000259" key="8">
    <source>
        <dbReference type="PROSITE" id="PS50164"/>
    </source>
</evidence>